<dbReference type="GO" id="GO:0005813">
    <property type="term" value="C:centrosome"/>
    <property type="evidence" value="ECO:0007669"/>
    <property type="project" value="TreeGrafter"/>
</dbReference>
<reference evidence="3" key="1">
    <citation type="submission" date="2023-09" db="UniProtKB">
        <authorList>
            <consortium name="Ensembl"/>
        </authorList>
    </citation>
    <scope>IDENTIFICATION</scope>
</reference>
<protein>
    <submittedName>
        <fullName evidence="3">Coiled-coil domain containing 88B</fullName>
    </submittedName>
</protein>
<feature type="compositionally biased region" description="Polar residues" evidence="2">
    <location>
        <begin position="349"/>
        <end position="359"/>
    </location>
</feature>
<dbReference type="AlphaFoldDB" id="A0A3B4GE19"/>
<feature type="compositionally biased region" description="Basic and acidic residues" evidence="2">
    <location>
        <begin position="218"/>
        <end position="239"/>
    </location>
</feature>
<dbReference type="GO" id="GO:0051959">
    <property type="term" value="F:dynein light intermediate chain binding"/>
    <property type="evidence" value="ECO:0007669"/>
    <property type="project" value="TreeGrafter"/>
</dbReference>
<feature type="coiled-coil region" evidence="1">
    <location>
        <begin position="284"/>
        <end position="339"/>
    </location>
</feature>
<dbReference type="GO" id="GO:0031122">
    <property type="term" value="P:cytoplasmic microtubule organization"/>
    <property type="evidence" value="ECO:0007669"/>
    <property type="project" value="TreeGrafter"/>
</dbReference>
<dbReference type="PANTHER" id="PTHR18947:SF35">
    <property type="entry name" value="COILED-COIL DOMAIN-CONTAINING PROTEIN 88B"/>
    <property type="match status" value="1"/>
</dbReference>
<feature type="region of interest" description="Disordered" evidence="2">
    <location>
        <begin position="791"/>
        <end position="926"/>
    </location>
</feature>
<dbReference type="GeneTree" id="ENSGT00940000165784"/>
<dbReference type="GO" id="GO:0008017">
    <property type="term" value="F:microtubule binding"/>
    <property type="evidence" value="ECO:0007669"/>
    <property type="project" value="TreeGrafter"/>
</dbReference>
<sequence>MYSEEKGVISVFLPTMHSSSITGYFKLLTKRLQEAQEEAERQINVAQDLRSKLGEQSKKTWEAEQRLVLVEAELQRLKKAGESLVEARRQIEVLQSEGLVMEEELCRLRSQAELHRMQTTIIATLEGERATLERERDTLRSSLDALRSAQRKSDQLELTTQTLRAELERQGRSLETSRRREEELEAELREATLEAESLARARDQALLEASRLEQEKEVCQSELDGQRKEGRQREREAGRLRQQLESTTLALEHSNQRACALDAEHRDFNLYTFSLFLSLSYQDLTREQARSEKLATEVEHLSQKLQRSEAERQLAKDSLHQSQERIESLSQLLKKSESLQLETRRESAQVKSAPNSNSESTDKQDMSPLDQSPEAAKGCDLSTTRDHFTGEAERHLSERVIELEKEKAVAAAEHEALLTRLSQSQEACKHLEEQLEALRRNSLSLQDSCTRLQTLNTQLQVEQASLSSQHAVLLARCSESEARCATLEAESKVWAREREESAARMDALRRDHERMTALQQRQEVELEELVEKHSQLRNNNRSLEAQHRELEGRYKELLDGKTQLEEREREMKTEREKMETEAQRRLERERELERLKEDNDRLQAHQKEWLASQAELLAQGSVLRAELNASQLERTRLEGELSALKETHQSVDLSNARLTSQYQLLTQLKGNMEEENRHLAEQNQSLLRENRALLEQSLERRDQHYSQQREYQEKLSELRREKQKLVEKIMDQYRVLEPSMPSPASKAKKSNWIADRMKKLIKPRGGGGGREGRALFTAAGSVENLADSAEFTSDTHAHQPVPDPRSAPVSPSPLRKSASQTDPEVSLPGAPATRAGSGGRRKLGSRHGWGLGLARAGSGVSQSFSPGDQKTHPRQRLRSSQNNAAVLWEGERSASQEADAPLTGQESKNIKPNESRPSIFFLLSSR</sequence>
<evidence type="ECO:0000256" key="2">
    <source>
        <dbReference type="SAM" id="MobiDB-lite"/>
    </source>
</evidence>
<name>A0A3B4GE19_9CICH</name>
<evidence type="ECO:0000256" key="1">
    <source>
        <dbReference type="SAM" id="Coils"/>
    </source>
</evidence>
<organism evidence="3">
    <name type="scientific">Pundamilia nyererei</name>
    <dbReference type="NCBI Taxonomy" id="303518"/>
    <lineage>
        <taxon>Eukaryota</taxon>
        <taxon>Metazoa</taxon>
        <taxon>Chordata</taxon>
        <taxon>Craniata</taxon>
        <taxon>Vertebrata</taxon>
        <taxon>Euteleostomi</taxon>
        <taxon>Actinopterygii</taxon>
        <taxon>Neopterygii</taxon>
        <taxon>Teleostei</taxon>
        <taxon>Neoteleostei</taxon>
        <taxon>Acanthomorphata</taxon>
        <taxon>Ovalentaria</taxon>
        <taxon>Cichlomorphae</taxon>
        <taxon>Cichliformes</taxon>
        <taxon>Cichlidae</taxon>
        <taxon>African cichlids</taxon>
        <taxon>Pseudocrenilabrinae</taxon>
        <taxon>Haplochromini</taxon>
        <taxon>Pundamilia</taxon>
    </lineage>
</organism>
<feature type="region of interest" description="Disordered" evidence="2">
    <location>
        <begin position="218"/>
        <end position="240"/>
    </location>
</feature>
<accession>A0A3B4GE19</accession>
<keyword evidence="1" id="KW-0175">Coiled coil</keyword>
<evidence type="ECO:0000313" key="3">
    <source>
        <dbReference type="Ensembl" id="ENSPNYP00000019761.1"/>
    </source>
</evidence>
<feature type="compositionally biased region" description="Polar residues" evidence="2">
    <location>
        <begin position="859"/>
        <end position="868"/>
    </location>
</feature>
<dbReference type="Ensembl" id="ENSPNYT00000020249.1">
    <property type="protein sequence ID" value="ENSPNYP00000019761.1"/>
    <property type="gene ID" value="ENSPNYG00000014927.1"/>
</dbReference>
<proteinExistence type="predicted"/>
<feature type="region of interest" description="Disordered" evidence="2">
    <location>
        <begin position="562"/>
        <end position="582"/>
    </location>
</feature>
<dbReference type="GO" id="GO:0005737">
    <property type="term" value="C:cytoplasm"/>
    <property type="evidence" value="ECO:0007669"/>
    <property type="project" value="TreeGrafter"/>
</dbReference>
<dbReference type="GO" id="GO:0030705">
    <property type="term" value="P:cytoskeleton-dependent intracellular transport"/>
    <property type="evidence" value="ECO:0007669"/>
    <property type="project" value="TreeGrafter"/>
</dbReference>
<dbReference type="PANTHER" id="PTHR18947">
    <property type="entry name" value="HOOK PROTEINS"/>
    <property type="match status" value="1"/>
</dbReference>
<feature type="region of interest" description="Disordered" evidence="2">
    <location>
        <begin position="340"/>
        <end position="382"/>
    </location>
</feature>
<feature type="coiled-coil region" evidence="1">
    <location>
        <begin position="414"/>
        <end position="448"/>
    </location>
</feature>